<dbReference type="Gene3D" id="3.40.50.2000">
    <property type="entry name" value="Glycogen Phosphorylase B"/>
    <property type="match status" value="2"/>
</dbReference>
<dbReference type="InterPro" id="IPR001296">
    <property type="entry name" value="Glyco_trans_1"/>
</dbReference>
<evidence type="ECO:0000259" key="1">
    <source>
        <dbReference type="Pfam" id="PF00534"/>
    </source>
</evidence>
<dbReference type="EMBL" id="JAPJDA010000009">
    <property type="protein sequence ID" value="MCX2837898.1"/>
    <property type="molecule type" value="Genomic_DNA"/>
</dbReference>
<dbReference type="InterPro" id="IPR028098">
    <property type="entry name" value="Glyco_trans_4-like_N"/>
</dbReference>
<feature type="domain" description="Glycosyltransferase subfamily 4-like N-terminal" evidence="2">
    <location>
        <begin position="27"/>
        <end position="146"/>
    </location>
</feature>
<dbReference type="SUPFAM" id="SSF53756">
    <property type="entry name" value="UDP-Glycosyltransferase/glycogen phosphorylase"/>
    <property type="match status" value="1"/>
</dbReference>
<organism evidence="3 4">
    <name type="scientific">Salinimicrobium profundisediminis</name>
    <dbReference type="NCBI Taxonomy" id="2994553"/>
    <lineage>
        <taxon>Bacteria</taxon>
        <taxon>Pseudomonadati</taxon>
        <taxon>Bacteroidota</taxon>
        <taxon>Flavobacteriia</taxon>
        <taxon>Flavobacteriales</taxon>
        <taxon>Flavobacteriaceae</taxon>
        <taxon>Salinimicrobium</taxon>
    </lineage>
</organism>
<reference evidence="3" key="1">
    <citation type="submission" date="2022-11" db="EMBL/GenBank/DDBJ databases">
        <title>Salinimicrobium profundisediminis sp. nov., isolated from deep-sea sediment of the Mariana Trench.</title>
        <authorList>
            <person name="Fu H."/>
        </authorList>
    </citation>
    <scope>NUCLEOTIDE SEQUENCE</scope>
    <source>
        <strain evidence="3">MT39</strain>
    </source>
</reference>
<evidence type="ECO:0000313" key="4">
    <source>
        <dbReference type="Proteomes" id="UP001148482"/>
    </source>
</evidence>
<protein>
    <submittedName>
        <fullName evidence="3">Glycosyltransferase family 4 protein</fullName>
    </submittedName>
</protein>
<dbReference type="PANTHER" id="PTHR45947:SF3">
    <property type="entry name" value="SULFOQUINOVOSYL TRANSFERASE SQD2"/>
    <property type="match status" value="1"/>
</dbReference>
<feature type="domain" description="Glycosyl transferase family 1" evidence="1">
    <location>
        <begin position="191"/>
        <end position="359"/>
    </location>
</feature>
<dbReference type="InterPro" id="IPR050194">
    <property type="entry name" value="Glycosyltransferase_grp1"/>
</dbReference>
<dbReference type="Proteomes" id="UP001148482">
    <property type="component" value="Unassembled WGS sequence"/>
</dbReference>
<evidence type="ECO:0000259" key="2">
    <source>
        <dbReference type="Pfam" id="PF13477"/>
    </source>
</evidence>
<proteinExistence type="predicted"/>
<dbReference type="RefSeq" id="WP_266069148.1">
    <property type="nucleotide sequence ID" value="NZ_JAPJDA010000009.1"/>
</dbReference>
<dbReference type="Pfam" id="PF00534">
    <property type="entry name" value="Glycos_transf_1"/>
    <property type="match status" value="1"/>
</dbReference>
<keyword evidence="4" id="KW-1185">Reference proteome</keyword>
<dbReference type="AlphaFoldDB" id="A0A9X3CW76"/>
<evidence type="ECO:0000313" key="3">
    <source>
        <dbReference type="EMBL" id="MCX2837898.1"/>
    </source>
</evidence>
<sequence length="391" mass="44256">MSQKLIRITTIPLSLEKLLEGQLTFMNDYFKVTAVASEKGRLEKFGLDNGVETFHVEMTREITPAKDLKALFKLYRFFKREKPAIVHTHTPKAGIVGMMAAKMAGVPIRLHTVAGMPLMEATGTKRKILEQVEKLTYSLATKIYPNSKGLKYVILDQNFSKTEKLKVLGEGSSNGINTQYFNPEDFTAEQKEQIRKSLSICSDDLIFIFVGRLVRDKGINELVQAFKQLASENKNVSLLLVGPFEQDLDPITEENFEMIRNHPKIVITGYQVDVRPYFAVADVLVFPSYREGFPNVVMQAGAMGLPSIVTNINGCNEIIREDENGLIIPVKDQEALLLAMKKLATSAELRQKLAANSREVITQKYERKVFWDLLLEEYWLQMKEAGLGRED</sequence>
<dbReference type="Pfam" id="PF13477">
    <property type="entry name" value="Glyco_trans_4_2"/>
    <property type="match status" value="1"/>
</dbReference>
<dbReference type="GO" id="GO:0016757">
    <property type="term" value="F:glycosyltransferase activity"/>
    <property type="evidence" value="ECO:0007669"/>
    <property type="project" value="InterPro"/>
</dbReference>
<gene>
    <name evidence="3" type="ORF">OQ279_06995</name>
</gene>
<dbReference type="CDD" id="cd03808">
    <property type="entry name" value="GT4_CapM-like"/>
    <property type="match status" value="1"/>
</dbReference>
<dbReference type="PANTHER" id="PTHR45947">
    <property type="entry name" value="SULFOQUINOVOSYL TRANSFERASE SQD2"/>
    <property type="match status" value="1"/>
</dbReference>
<name>A0A9X3CW76_9FLAO</name>
<accession>A0A9X3CW76</accession>
<comment type="caution">
    <text evidence="3">The sequence shown here is derived from an EMBL/GenBank/DDBJ whole genome shotgun (WGS) entry which is preliminary data.</text>
</comment>